<gene>
    <name evidence="1" type="ORF">M9H77_07200</name>
</gene>
<sequence length="123" mass="12623">MPTGPANVKSEAGFQVPPLLGQQTVKAAGGATAALGQPKVEIGSAGGAKQGKIPSPAQHNTEVLHQTRKIPYCPAKMAIGGFAVALSIAYFTLFSKKKPEATALDVARVTTGTATPQNTRPRS</sequence>
<reference evidence="2" key="1">
    <citation type="journal article" date="2023" name="Nat. Plants">
        <title>Single-cell RNA sequencing provides a high-resolution roadmap for understanding the multicellular compartmentation of specialized metabolism.</title>
        <authorList>
            <person name="Sun S."/>
            <person name="Shen X."/>
            <person name="Li Y."/>
            <person name="Li Y."/>
            <person name="Wang S."/>
            <person name="Li R."/>
            <person name="Zhang H."/>
            <person name="Shen G."/>
            <person name="Guo B."/>
            <person name="Wei J."/>
            <person name="Xu J."/>
            <person name="St-Pierre B."/>
            <person name="Chen S."/>
            <person name="Sun C."/>
        </authorList>
    </citation>
    <scope>NUCLEOTIDE SEQUENCE [LARGE SCALE GENOMIC DNA]</scope>
</reference>
<evidence type="ECO:0000313" key="1">
    <source>
        <dbReference type="EMBL" id="KAI5676250.1"/>
    </source>
</evidence>
<accession>A0ACC0BU88</accession>
<dbReference type="EMBL" id="CM044702">
    <property type="protein sequence ID" value="KAI5676250.1"/>
    <property type="molecule type" value="Genomic_DNA"/>
</dbReference>
<keyword evidence="2" id="KW-1185">Reference proteome</keyword>
<comment type="caution">
    <text evidence="1">The sequence shown here is derived from an EMBL/GenBank/DDBJ whole genome shotgun (WGS) entry which is preliminary data.</text>
</comment>
<protein>
    <submittedName>
        <fullName evidence="1">Uncharacterized protein</fullName>
    </submittedName>
</protein>
<organism evidence="1 2">
    <name type="scientific">Catharanthus roseus</name>
    <name type="common">Madagascar periwinkle</name>
    <name type="synonym">Vinca rosea</name>
    <dbReference type="NCBI Taxonomy" id="4058"/>
    <lineage>
        <taxon>Eukaryota</taxon>
        <taxon>Viridiplantae</taxon>
        <taxon>Streptophyta</taxon>
        <taxon>Embryophyta</taxon>
        <taxon>Tracheophyta</taxon>
        <taxon>Spermatophyta</taxon>
        <taxon>Magnoliopsida</taxon>
        <taxon>eudicotyledons</taxon>
        <taxon>Gunneridae</taxon>
        <taxon>Pentapetalae</taxon>
        <taxon>asterids</taxon>
        <taxon>lamiids</taxon>
        <taxon>Gentianales</taxon>
        <taxon>Apocynaceae</taxon>
        <taxon>Rauvolfioideae</taxon>
        <taxon>Vinceae</taxon>
        <taxon>Catharanthinae</taxon>
        <taxon>Catharanthus</taxon>
    </lineage>
</organism>
<name>A0ACC0BU88_CATRO</name>
<evidence type="ECO:0000313" key="2">
    <source>
        <dbReference type="Proteomes" id="UP001060085"/>
    </source>
</evidence>
<proteinExistence type="predicted"/>
<dbReference type="Proteomes" id="UP001060085">
    <property type="component" value="Linkage Group LG02"/>
</dbReference>